<dbReference type="RefSeq" id="WP_235294074.1">
    <property type="nucleotide sequence ID" value="NZ_BSOH01000011.1"/>
</dbReference>
<dbReference type="PANTHER" id="PTHR43807">
    <property type="entry name" value="FI04487P"/>
    <property type="match status" value="1"/>
</dbReference>
<dbReference type="InterPro" id="IPR004839">
    <property type="entry name" value="Aminotransferase_I/II_large"/>
</dbReference>
<feature type="domain" description="Aminotransferase class I/classII large" evidence="6">
    <location>
        <begin position="25"/>
        <end position="371"/>
    </location>
</feature>
<keyword evidence="5" id="KW-0663">Pyridoxal phosphate</keyword>
<dbReference type="FunFam" id="3.40.640.10:FF:000033">
    <property type="entry name" value="Aspartate aminotransferase"/>
    <property type="match status" value="1"/>
</dbReference>
<dbReference type="Proteomes" id="UP001156666">
    <property type="component" value="Unassembled WGS sequence"/>
</dbReference>
<dbReference type="GO" id="GO:0016212">
    <property type="term" value="F:kynurenine-oxoglutarate transaminase activity"/>
    <property type="evidence" value="ECO:0007669"/>
    <property type="project" value="TreeGrafter"/>
</dbReference>
<gene>
    <name evidence="7" type="ORF">GCM10007940_19790</name>
</gene>
<dbReference type="Gene3D" id="3.90.1150.10">
    <property type="entry name" value="Aspartate Aminotransferase, domain 1"/>
    <property type="match status" value="1"/>
</dbReference>
<dbReference type="Gene3D" id="3.40.640.10">
    <property type="entry name" value="Type I PLP-dependent aspartate aminotransferase-like (Major domain)"/>
    <property type="match status" value="1"/>
</dbReference>
<comment type="cofactor">
    <cofactor evidence="1">
        <name>pyridoxal 5'-phosphate</name>
        <dbReference type="ChEBI" id="CHEBI:597326"/>
    </cofactor>
</comment>
<organism evidence="7 8">
    <name type="scientific">Portibacter lacus</name>
    <dbReference type="NCBI Taxonomy" id="1099794"/>
    <lineage>
        <taxon>Bacteria</taxon>
        <taxon>Pseudomonadati</taxon>
        <taxon>Bacteroidota</taxon>
        <taxon>Saprospiria</taxon>
        <taxon>Saprospirales</taxon>
        <taxon>Haliscomenobacteraceae</taxon>
        <taxon>Portibacter</taxon>
    </lineage>
</organism>
<reference evidence="7" key="1">
    <citation type="journal article" date="2014" name="Int. J. Syst. Evol. Microbiol.">
        <title>Complete genome sequence of Corynebacterium casei LMG S-19264T (=DSM 44701T), isolated from a smear-ripened cheese.</title>
        <authorList>
            <consortium name="US DOE Joint Genome Institute (JGI-PGF)"/>
            <person name="Walter F."/>
            <person name="Albersmeier A."/>
            <person name="Kalinowski J."/>
            <person name="Ruckert C."/>
        </authorList>
    </citation>
    <scope>NUCLEOTIDE SEQUENCE</scope>
    <source>
        <strain evidence="7">NBRC 108769</strain>
    </source>
</reference>
<evidence type="ECO:0000256" key="4">
    <source>
        <dbReference type="ARBA" id="ARBA00022679"/>
    </source>
</evidence>
<dbReference type="GO" id="GO:0030170">
    <property type="term" value="F:pyridoxal phosphate binding"/>
    <property type="evidence" value="ECO:0007669"/>
    <property type="project" value="InterPro"/>
</dbReference>
<dbReference type="CDD" id="cd00609">
    <property type="entry name" value="AAT_like"/>
    <property type="match status" value="1"/>
</dbReference>
<sequence>MRSKLPHTGTTIFSEMSGLAAEHKAINLSQGFPNFEPDQALRDRVQYHMNHGKNQYAPMAGVLELRQKISQKIQNLYDVVYDPSDEINVTAGGTQAIFTAISAFVFPGDEVIVIEPAFDCYHPAIELIGAKVVSYEMSSPDFKVDWDEVEKLMTSKTSMIIINTPHNPTGSILRDSDMKALISITLNKDIIILSDEVYEHLIYDNEQHCSILAYPALRSKSIAVFSFGKTFHCTGWKIGYTVMSSALMKEFRKVHQFNVFSVNSFVQHGIADYLADSQTYLSLPDFYQEKRDLLSKYIQNSKFKLIPSKGSYFILADYSQISDLPDTEFAKWLTIKNQLACIPISVFYQSKKQEKLVRFCFAKTEDVLHKAGEIIQSIV</sequence>
<comment type="caution">
    <text evidence="7">The sequence shown here is derived from an EMBL/GenBank/DDBJ whole genome shotgun (WGS) entry which is preliminary data.</text>
</comment>
<proteinExistence type="inferred from homology"/>
<dbReference type="GO" id="GO:0005737">
    <property type="term" value="C:cytoplasm"/>
    <property type="evidence" value="ECO:0007669"/>
    <property type="project" value="TreeGrafter"/>
</dbReference>
<evidence type="ECO:0000259" key="6">
    <source>
        <dbReference type="Pfam" id="PF00155"/>
    </source>
</evidence>
<evidence type="ECO:0000313" key="7">
    <source>
        <dbReference type="EMBL" id="GLR17364.1"/>
    </source>
</evidence>
<evidence type="ECO:0000256" key="5">
    <source>
        <dbReference type="ARBA" id="ARBA00022898"/>
    </source>
</evidence>
<protein>
    <submittedName>
        <fullName evidence="7">Aminotransferase</fullName>
    </submittedName>
</protein>
<dbReference type="InterPro" id="IPR051326">
    <property type="entry name" value="Kynurenine-oxoglutarate_AT"/>
</dbReference>
<dbReference type="SUPFAM" id="SSF53383">
    <property type="entry name" value="PLP-dependent transferases"/>
    <property type="match status" value="1"/>
</dbReference>
<dbReference type="PANTHER" id="PTHR43807:SF20">
    <property type="entry name" value="FI04487P"/>
    <property type="match status" value="1"/>
</dbReference>
<keyword evidence="8" id="KW-1185">Reference proteome</keyword>
<keyword evidence="4" id="KW-0808">Transferase</keyword>
<comment type="similarity">
    <text evidence="2">Belongs to the class-I pyridoxal-phosphate-dependent aminotransferase family.</text>
</comment>
<evidence type="ECO:0000256" key="1">
    <source>
        <dbReference type="ARBA" id="ARBA00001933"/>
    </source>
</evidence>
<dbReference type="InterPro" id="IPR015424">
    <property type="entry name" value="PyrdxlP-dep_Trfase"/>
</dbReference>
<dbReference type="EMBL" id="BSOH01000011">
    <property type="protein sequence ID" value="GLR17364.1"/>
    <property type="molecule type" value="Genomic_DNA"/>
</dbReference>
<dbReference type="InterPro" id="IPR015421">
    <property type="entry name" value="PyrdxlP-dep_Trfase_major"/>
</dbReference>
<accession>A0AA37SQA3</accession>
<evidence type="ECO:0000256" key="3">
    <source>
        <dbReference type="ARBA" id="ARBA00022576"/>
    </source>
</evidence>
<keyword evidence="3 7" id="KW-0032">Aminotransferase</keyword>
<dbReference type="InterPro" id="IPR015422">
    <property type="entry name" value="PyrdxlP-dep_Trfase_small"/>
</dbReference>
<dbReference type="AlphaFoldDB" id="A0AA37SQA3"/>
<dbReference type="NCBIfam" id="NF006569">
    <property type="entry name" value="PRK09082.1"/>
    <property type="match status" value="1"/>
</dbReference>
<dbReference type="Pfam" id="PF00155">
    <property type="entry name" value="Aminotran_1_2"/>
    <property type="match status" value="1"/>
</dbReference>
<name>A0AA37SQA3_9BACT</name>
<evidence type="ECO:0000256" key="2">
    <source>
        <dbReference type="ARBA" id="ARBA00007441"/>
    </source>
</evidence>
<evidence type="ECO:0000313" key="8">
    <source>
        <dbReference type="Proteomes" id="UP001156666"/>
    </source>
</evidence>
<reference evidence="7" key="2">
    <citation type="submission" date="2023-01" db="EMBL/GenBank/DDBJ databases">
        <title>Draft genome sequence of Portibacter lacus strain NBRC 108769.</title>
        <authorList>
            <person name="Sun Q."/>
            <person name="Mori K."/>
        </authorList>
    </citation>
    <scope>NUCLEOTIDE SEQUENCE</scope>
    <source>
        <strain evidence="7">NBRC 108769</strain>
    </source>
</reference>